<dbReference type="InterPro" id="IPR014044">
    <property type="entry name" value="CAP_dom"/>
</dbReference>
<dbReference type="Proteomes" id="UP000572377">
    <property type="component" value="Unassembled WGS sequence"/>
</dbReference>
<dbReference type="PANTHER" id="PTHR31157">
    <property type="entry name" value="SCP DOMAIN-CONTAINING PROTEIN"/>
    <property type="match status" value="1"/>
</dbReference>
<reference evidence="3 4" key="1">
    <citation type="submission" date="2020-05" db="EMBL/GenBank/DDBJ databases">
        <title>Gimesia benthica sp. nov., a novel planctomycete isolated from a deep-sea water sample of the Northwest Indian Ocean.</title>
        <authorList>
            <person name="Wang J."/>
            <person name="Ruan C."/>
            <person name="Song L."/>
            <person name="Zhu Y."/>
            <person name="Li A."/>
            <person name="Zheng X."/>
            <person name="Wang L."/>
            <person name="Lu Z."/>
            <person name="Huang Y."/>
            <person name="Du W."/>
            <person name="Zhou Y."/>
            <person name="Huang L."/>
            <person name="Dai X."/>
        </authorList>
    </citation>
    <scope>NUCLEOTIDE SEQUENCE [LARGE SCALE GENOMIC DNA]</scope>
    <source>
        <strain evidence="3 4">YYQ-30</strain>
    </source>
</reference>
<accession>A0A849L047</accession>
<evidence type="ECO:0000313" key="3">
    <source>
        <dbReference type="EMBL" id="NNU79150.1"/>
    </source>
</evidence>
<comment type="caution">
    <text evidence="3">The sequence shown here is derived from an EMBL/GenBank/DDBJ whole genome shotgun (WGS) entry which is preliminary data.</text>
</comment>
<sequence length="157" mass="16263">MIDRRRMMIAGTALLAFGPGPAGAGVPAGILDHGNRARAAAGLAPLRASDRLNRAAQSHAEAMARAGRLSHTLGSSSPVSRARGVGYAYRSLAENIAYRTSPGRADANALAQVFVEQWMASPPHRRNLLNPALTEAGIGVAAAGGLVYAVQMLATPR</sequence>
<keyword evidence="1" id="KW-0732">Signal</keyword>
<dbReference type="SUPFAM" id="SSF55797">
    <property type="entry name" value="PR-1-like"/>
    <property type="match status" value="1"/>
</dbReference>
<protein>
    <submittedName>
        <fullName evidence="3">CAP domain-containing protein</fullName>
    </submittedName>
</protein>
<evidence type="ECO:0000313" key="4">
    <source>
        <dbReference type="Proteomes" id="UP000572377"/>
    </source>
</evidence>
<proteinExistence type="predicted"/>
<evidence type="ECO:0000256" key="1">
    <source>
        <dbReference type="SAM" id="SignalP"/>
    </source>
</evidence>
<dbReference type="PANTHER" id="PTHR31157:SF1">
    <property type="entry name" value="SCP DOMAIN-CONTAINING PROTEIN"/>
    <property type="match status" value="1"/>
</dbReference>
<keyword evidence="4" id="KW-1185">Reference proteome</keyword>
<feature type="chain" id="PRO_5032648916" evidence="1">
    <location>
        <begin position="25"/>
        <end position="157"/>
    </location>
</feature>
<dbReference type="Gene3D" id="3.40.33.10">
    <property type="entry name" value="CAP"/>
    <property type="match status" value="1"/>
</dbReference>
<dbReference type="CDD" id="cd05379">
    <property type="entry name" value="CAP_bacterial"/>
    <property type="match status" value="1"/>
</dbReference>
<dbReference type="Pfam" id="PF00188">
    <property type="entry name" value="CAP"/>
    <property type="match status" value="1"/>
</dbReference>
<organism evidence="3 4">
    <name type="scientific">Halovulum dunhuangense</name>
    <dbReference type="NCBI Taxonomy" id="1505036"/>
    <lineage>
        <taxon>Bacteria</taxon>
        <taxon>Pseudomonadati</taxon>
        <taxon>Pseudomonadota</taxon>
        <taxon>Alphaproteobacteria</taxon>
        <taxon>Rhodobacterales</taxon>
        <taxon>Paracoccaceae</taxon>
        <taxon>Halovulum</taxon>
    </lineage>
</organism>
<dbReference type="InterPro" id="IPR035940">
    <property type="entry name" value="CAP_sf"/>
</dbReference>
<evidence type="ECO:0000259" key="2">
    <source>
        <dbReference type="Pfam" id="PF00188"/>
    </source>
</evidence>
<name>A0A849L047_9RHOB</name>
<feature type="signal peptide" evidence="1">
    <location>
        <begin position="1"/>
        <end position="24"/>
    </location>
</feature>
<feature type="domain" description="SCP" evidence="2">
    <location>
        <begin position="31"/>
        <end position="151"/>
    </location>
</feature>
<dbReference type="AlphaFoldDB" id="A0A849L047"/>
<gene>
    <name evidence="3" type="ORF">HMH01_01750</name>
</gene>
<dbReference type="EMBL" id="JABFBC010000001">
    <property type="protein sequence ID" value="NNU79150.1"/>
    <property type="molecule type" value="Genomic_DNA"/>
</dbReference>
<dbReference type="RefSeq" id="WP_171321880.1">
    <property type="nucleotide sequence ID" value="NZ_JABFBC010000001.1"/>
</dbReference>